<sequence>YAVKHYKLDALIDLATLTGACAYALGPFFTGLMSQHDDFANAVIKAAESSGDRVWRLPLHDDYKPAIKSPVADISNIGSKRYMAGAITAGHFLKNFVGDVPWVHLDIAGTAFNVPDIPYYRAEGATGAGVRLLIDLASDWKQ</sequence>
<dbReference type="Pfam" id="PF00883">
    <property type="entry name" value="Peptidase_M17"/>
    <property type="match status" value="1"/>
</dbReference>
<gene>
    <name evidence="6" type="ORF">S01H1_66068</name>
</gene>
<evidence type="ECO:0000256" key="4">
    <source>
        <dbReference type="ARBA" id="ARBA00022801"/>
    </source>
</evidence>
<dbReference type="GO" id="GO:0070006">
    <property type="term" value="F:metalloaminopeptidase activity"/>
    <property type="evidence" value="ECO:0007669"/>
    <property type="project" value="InterPro"/>
</dbReference>
<dbReference type="Gene3D" id="3.40.630.10">
    <property type="entry name" value="Zn peptidases"/>
    <property type="match status" value="1"/>
</dbReference>
<comment type="similarity">
    <text evidence="1">Belongs to the peptidase M17 family.</text>
</comment>
<evidence type="ECO:0000256" key="1">
    <source>
        <dbReference type="ARBA" id="ARBA00009528"/>
    </source>
</evidence>
<dbReference type="PANTHER" id="PTHR11963:SF23">
    <property type="entry name" value="CYTOSOL AMINOPEPTIDASE"/>
    <property type="match status" value="1"/>
</dbReference>
<comment type="caution">
    <text evidence="6">The sequence shown here is derived from an EMBL/GenBank/DDBJ whole genome shotgun (WGS) entry which is preliminary data.</text>
</comment>
<dbReference type="InterPro" id="IPR011356">
    <property type="entry name" value="Leucine_aapep/pepB"/>
</dbReference>
<reference evidence="6" key="1">
    <citation type="journal article" date="2014" name="Front. Microbiol.">
        <title>High frequency of phylogenetically diverse reductive dehalogenase-homologous genes in deep subseafloor sedimentary metagenomes.</title>
        <authorList>
            <person name="Kawai M."/>
            <person name="Futagami T."/>
            <person name="Toyoda A."/>
            <person name="Takaki Y."/>
            <person name="Nishi S."/>
            <person name="Hori S."/>
            <person name="Arai W."/>
            <person name="Tsubouchi T."/>
            <person name="Morono Y."/>
            <person name="Uchiyama I."/>
            <person name="Ito T."/>
            <person name="Fujiyama A."/>
            <person name="Inagaki F."/>
            <person name="Takami H."/>
        </authorList>
    </citation>
    <scope>NUCLEOTIDE SEQUENCE</scope>
    <source>
        <strain evidence="6">Expedition CK06-06</strain>
    </source>
</reference>
<evidence type="ECO:0000313" key="6">
    <source>
        <dbReference type="EMBL" id="GAG41247.1"/>
    </source>
</evidence>
<evidence type="ECO:0000256" key="3">
    <source>
        <dbReference type="ARBA" id="ARBA00022670"/>
    </source>
</evidence>
<feature type="domain" description="Cytosol aminopeptidase" evidence="5">
    <location>
        <begin position="1"/>
        <end position="134"/>
    </location>
</feature>
<dbReference type="EMBL" id="BARS01043666">
    <property type="protein sequence ID" value="GAG41247.1"/>
    <property type="molecule type" value="Genomic_DNA"/>
</dbReference>
<dbReference type="AlphaFoldDB" id="X0Y1L1"/>
<dbReference type="GO" id="GO:0006508">
    <property type="term" value="P:proteolysis"/>
    <property type="evidence" value="ECO:0007669"/>
    <property type="project" value="UniProtKB-KW"/>
</dbReference>
<protein>
    <recommendedName>
        <fullName evidence="5">Cytosol aminopeptidase domain-containing protein</fullName>
    </recommendedName>
</protein>
<organism evidence="6">
    <name type="scientific">marine sediment metagenome</name>
    <dbReference type="NCBI Taxonomy" id="412755"/>
    <lineage>
        <taxon>unclassified sequences</taxon>
        <taxon>metagenomes</taxon>
        <taxon>ecological metagenomes</taxon>
    </lineage>
</organism>
<dbReference type="GO" id="GO:0030145">
    <property type="term" value="F:manganese ion binding"/>
    <property type="evidence" value="ECO:0007669"/>
    <property type="project" value="InterPro"/>
</dbReference>
<name>X0Y1L1_9ZZZZ</name>
<keyword evidence="3" id="KW-0645">Protease</keyword>
<keyword evidence="4" id="KW-0378">Hydrolase</keyword>
<dbReference type="PANTHER" id="PTHR11963">
    <property type="entry name" value="LEUCINE AMINOPEPTIDASE-RELATED"/>
    <property type="match status" value="1"/>
</dbReference>
<evidence type="ECO:0000256" key="2">
    <source>
        <dbReference type="ARBA" id="ARBA00022438"/>
    </source>
</evidence>
<keyword evidence="2" id="KW-0031">Aminopeptidase</keyword>
<dbReference type="InterPro" id="IPR000819">
    <property type="entry name" value="Peptidase_M17_C"/>
</dbReference>
<dbReference type="SUPFAM" id="SSF53187">
    <property type="entry name" value="Zn-dependent exopeptidases"/>
    <property type="match status" value="1"/>
</dbReference>
<proteinExistence type="inferred from homology"/>
<evidence type="ECO:0000259" key="5">
    <source>
        <dbReference type="Pfam" id="PF00883"/>
    </source>
</evidence>
<feature type="non-terminal residue" evidence="6">
    <location>
        <position position="1"/>
    </location>
</feature>
<dbReference type="GO" id="GO:0005737">
    <property type="term" value="C:cytoplasm"/>
    <property type="evidence" value="ECO:0007669"/>
    <property type="project" value="InterPro"/>
</dbReference>
<accession>X0Y1L1</accession>